<dbReference type="AlphaFoldDB" id="A0A1I7YVH8"/>
<accession>A0A1I7YVH8</accession>
<protein>
    <submittedName>
        <fullName evidence="3">Transmembrane protein</fullName>
    </submittedName>
</protein>
<keyword evidence="2" id="KW-1185">Reference proteome</keyword>
<keyword evidence="1" id="KW-0812">Transmembrane</keyword>
<feature type="transmembrane region" description="Helical" evidence="1">
    <location>
        <begin position="47"/>
        <end position="67"/>
    </location>
</feature>
<evidence type="ECO:0000313" key="3">
    <source>
        <dbReference type="WBParaSite" id="L893_g19929.t1"/>
    </source>
</evidence>
<dbReference type="WBParaSite" id="L893_g19929.t1">
    <property type="protein sequence ID" value="L893_g19929.t1"/>
    <property type="gene ID" value="L893_g19929"/>
</dbReference>
<sequence>MYLDVRRTHEGIEQMQHSDALEDAQPHLPIVFVKAGQFHSENPPYYMLPYITLFTPIPIFIFLRFLARAVGG</sequence>
<reference evidence="3" key="1">
    <citation type="submission" date="2016-11" db="UniProtKB">
        <authorList>
            <consortium name="WormBaseParasite"/>
        </authorList>
    </citation>
    <scope>IDENTIFICATION</scope>
</reference>
<dbReference type="Proteomes" id="UP000095287">
    <property type="component" value="Unplaced"/>
</dbReference>
<name>A0A1I7YVH8_9BILA</name>
<organism evidence="2 3">
    <name type="scientific">Steinernema glaseri</name>
    <dbReference type="NCBI Taxonomy" id="37863"/>
    <lineage>
        <taxon>Eukaryota</taxon>
        <taxon>Metazoa</taxon>
        <taxon>Ecdysozoa</taxon>
        <taxon>Nematoda</taxon>
        <taxon>Chromadorea</taxon>
        <taxon>Rhabditida</taxon>
        <taxon>Tylenchina</taxon>
        <taxon>Panagrolaimomorpha</taxon>
        <taxon>Strongyloidoidea</taxon>
        <taxon>Steinernematidae</taxon>
        <taxon>Steinernema</taxon>
    </lineage>
</organism>
<evidence type="ECO:0000313" key="2">
    <source>
        <dbReference type="Proteomes" id="UP000095287"/>
    </source>
</evidence>
<keyword evidence="1" id="KW-0472">Membrane</keyword>
<evidence type="ECO:0000256" key="1">
    <source>
        <dbReference type="SAM" id="Phobius"/>
    </source>
</evidence>
<proteinExistence type="predicted"/>
<keyword evidence="1" id="KW-1133">Transmembrane helix</keyword>